<protein>
    <recommendedName>
        <fullName evidence="1">Rhodanese domain-containing protein</fullName>
    </recommendedName>
</protein>
<evidence type="ECO:0000259" key="1">
    <source>
        <dbReference type="PROSITE" id="PS50206"/>
    </source>
</evidence>
<dbReference type="Gene3D" id="3.40.250.10">
    <property type="entry name" value="Rhodanese-like domain"/>
    <property type="match status" value="1"/>
</dbReference>
<dbReference type="STRING" id="870435.A0A0C3NFX5"/>
<dbReference type="SUPFAM" id="SSF52821">
    <property type="entry name" value="Rhodanese/Cell cycle control phosphatase"/>
    <property type="match status" value="1"/>
</dbReference>
<dbReference type="InParanoid" id="A0A0C3NFX5"/>
<dbReference type="OrthoDB" id="566238at2759"/>
<dbReference type="AlphaFoldDB" id="A0A0C3NFX5"/>
<dbReference type="PROSITE" id="PS50206">
    <property type="entry name" value="RHODANESE_3"/>
    <property type="match status" value="1"/>
</dbReference>
<dbReference type="HOGENOM" id="CLU_069439_0_0_1"/>
<dbReference type="SMART" id="SM00450">
    <property type="entry name" value="RHOD"/>
    <property type="match status" value="1"/>
</dbReference>
<name>A0A0C3NFX5_PISTI</name>
<sequence>MPSSEPSSHPSDAEDKIMALRSSADSIVSLRTLDSVRDEVAHGIALRAIMKAKIVDGVKISVYFTFSKRDDDRFLRHVSNIIRARLPTRHLFALATTGAPSPSSLTNTNTLVITGSDADDVQSAVLLASSKFLGRVVSLTNDGDLMSAAIEDIGASSYDSAALWDVLHKSVRAPLDRLVPPPGSRSTLQLIDAARAKLQRVLPQQAWDILHDPTYPIPAFLVDIRSAAERARSGGIHGSLIIERNMLERRFDPRCEDKLAIADRYDLRVIVYCEDGWASSLAAASLHEIGMWNATDIIGGFQAWKAARLPGQVKAPSTESKTATLEGLSQISWETE</sequence>
<gene>
    <name evidence="2" type="ORF">M404DRAFT_385943</name>
</gene>
<keyword evidence="3" id="KW-1185">Reference proteome</keyword>
<reference evidence="3" key="2">
    <citation type="submission" date="2015-01" db="EMBL/GenBank/DDBJ databases">
        <title>Evolutionary Origins and Diversification of the Mycorrhizal Mutualists.</title>
        <authorList>
            <consortium name="DOE Joint Genome Institute"/>
            <consortium name="Mycorrhizal Genomics Consortium"/>
            <person name="Kohler A."/>
            <person name="Kuo A."/>
            <person name="Nagy L.G."/>
            <person name="Floudas D."/>
            <person name="Copeland A."/>
            <person name="Barry K.W."/>
            <person name="Cichocki N."/>
            <person name="Veneault-Fourrey C."/>
            <person name="LaButti K."/>
            <person name="Lindquist E.A."/>
            <person name="Lipzen A."/>
            <person name="Lundell T."/>
            <person name="Morin E."/>
            <person name="Murat C."/>
            <person name="Riley R."/>
            <person name="Ohm R."/>
            <person name="Sun H."/>
            <person name="Tunlid A."/>
            <person name="Henrissat B."/>
            <person name="Grigoriev I.V."/>
            <person name="Hibbett D.S."/>
            <person name="Martin F."/>
        </authorList>
    </citation>
    <scope>NUCLEOTIDE SEQUENCE [LARGE SCALE GENOMIC DNA]</scope>
    <source>
        <strain evidence="3">Marx 270</strain>
    </source>
</reference>
<accession>A0A0C3NFX5</accession>
<dbReference type="Proteomes" id="UP000054217">
    <property type="component" value="Unassembled WGS sequence"/>
</dbReference>
<reference evidence="2 3" key="1">
    <citation type="submission" date="2014-04" db="EMBL/GenBank/DDBJ databases">
        <authorList>
            <consortium name="DOE Joint Genome Institute"/>
            <person name="Kuo A."/>
            <person name="Kohler A."/>
            <person name="Costa M.D."/>
            <person name="Nagy L.G."/>
            <person name="Floudas D."/>
            <person name="Copeland A."/>
            <person name="Barry K.W."/>
            <person name="Cichocki N."/>
            <person name="Veneault-Fourrey C."/>
            <person name="LaButti K."/>
            <person name="Lindquist E.A."/>
            <person name="Lipzen A."/>
            <person name="Lundell T."/>
            <person name="Morin E."/>
            <person name="Murat C."/>
            <person name="Sun H."/>
            <person name="Tunlid A."/>
            <person name="Henrissat B."/>
            <person name="Grigoriev I.V."/>
            <person name="Hibbett D.S."/>
            <person name="Martin F."/>
            <person name="Nordberg H.P."/>
            <person name="Cantor M.N."/>
            <person name="Hua S.X."/>
        </authorList>
    </citation>
    <scope>NUCLEOTIDE SEQUENCE [LARGE SCALE GENOMIC DNA]</scope>
    <source>
        <strain evidence="2 3">Marx 270</strain>
    </source>
</reference>
<evidence type="ECO:0000313" key="2">
    <source>
        <dbReference type="EMBL" id="KIN94353.1"/>
    </source>
</evidence>
<organism evidence="2 3">
    <name type="scientific">Pisolithus tinctorius Marx 270</name>
    <dbReference type="NCBI Taxonomy" id="870435"/>
    <lineage>
        <taxon>Eukaryota</taxon>
        <taxon>Fungi</taxon>
        <taxon>Dikarya</taxon>
        <taxon>Basidiomycota</taxon>
        <taxon>Agaricomycotina</taxon>
        <taxon>Agaricomycetes</taxon>
        <taxon>Agaricomycetidae</taxon>
        <taxon>Boletales</taxon>
        <taxon>Sclerodermatineae</taxon>
        <taxon>Pisolithaceae</taxon>
        <taxon>Pisolithus</taxon>
    </lineage>
</organism>
<evidence type="ECO:0000313" key="3">
    <source>
        <dbReference type="Proteomes" id="UP000054217"/>
    </source>
</evidence>
<proteinExistence type="predicted"/>
<dbReference type="Pfam" id="PF00581">
    <property type="entry name" value="Rhodanese"/>
    <property type="match status" value="1"/>
</dbReference>
<feature type="domain" description="Rhodanese" evidence="1">
    <location>
        <begin position="219"/>
        <end position="313"/>
    </location>
</feature>
<dbReference type="InterPro" id="IPR036873">
    <property type="entry name" value="Rhodanese-like_dom_sf"/>
</dbReference>
<dbReference type="InterPro" id="IPR001763">
    <property type="entry name" value="Rhodanese-like_dom"/>
</dbReference>
<dbReference type="EMBL" id="KN832102">
    <property type="protein sequence ID" value="KIN94353.1"/>
    <property type="molecule type" value="Genomic_DNA"/>
</dbReference>